<protein>
    <recommendedName>
        <fullName evidence="4">23S rRNA (Guanosine(2251)-2'-O)-methyltransferase RlmB</fullName>
    </recommendedName>
</protein>
<accession>A0ABN3HWR7</accession>
<name>A0ABN3HWR7_9ACTN</name>
<evidence type="ECO:0000256" key="1">
    <source>
        <dbReference type="SAM" id="MobiDB-lite"/>
    </source>
</evidence>
<reference evidence="2 3" key="1">
    <citation type="journal article" date="2019" name="Int. J. Syst. Evol. Microbiol.">
        <title>The Global Catalogue of Microorganisms (GCM) 10K type strain sequencing project: providing services to taxonomists for standard genome sequencing and annotation.</title>
        <authorList>
            <consortium name="The Broad Institute Genomics Platform"/>
            <consortium name="The Broad Institute Genome Sequencing Center for Infectious Disease"/>
            <person name="Wu L."/>
            <person name="Ma J."/>
        </authorList>
    </citation>
    <scope>NUCLEOTIDE SEQUENCE [LARGE SCALE GENOMIC DNA]</scope>
    <source>
        <strain evidence="2 3">JCM 6921</strain>
    </source>
</reference>
<organism evidence="2 3">
    <name type="scientific">Streptomyces glaucosporus</name>
    <dbReference type="NCBI Taxonomy" id="284044"/>
    <lineage>
        <taxon>Bacteria</taxon>
        <taxon>Bacillati</taxon>
        <taxon>Actinomycetota</taxon>
        <taxon>Actinomycetes</taxon>
        <taxon>Kitasatosporales</taxon>
        <taxon>Streptomycetaceae</taxon>
        <taxon>Streptomyces</taxon>
    </lineage>
</organism>
<evidence type="ECO:0000313" key="2">
    <source>
        <dbReference type="EMBL" id="GAA2389192.1"/>
    </source>
</evidence>
<evidence type="ECO:0008006" key="4">
    <source>
        <dbReference type="Google" id="ProtNLM"/>
    </source>
</evidence>
<feature type="compositionally biased region" description="Basic and acidic residues" evidence="1">
    <location>
        <begin position="1"/>
        <end position="18"/>
    </location>
</feature>
<comment type="caution">
    <text evidence="2">The sequence shown here is derived from an EMBL/GenBank/DDBJ whole genome shotgun (WGS) entry which is preliminary data.</text>
</comment>
<gene>
    <name evidence="2" type="ORF">GCM10010420_10920</name>
</gene>
<dbReference type="Proteomes" id="UP001500058">
    <property type="component" value="Unassembled WGS sequence"/>
</dbReference>
<keyword evidence="3" id="KW-1185">Reference proteome</keyword>
<evidence type="ECO:0000313" key="3">
    <source>
        <dbReference type="Proteomes" id="UP001500058"/>
    </source>
</evidence>
<feature type="region of interest" description="Disordered" evidence="1">
    <location>
        <begin position="1"/>
        <end position="85"/>
    </location>
</feature>
<dbReference type="EMBL" id="BAAATJ010000003">
    <property type="protein sequence ID" value="GAA2389192.1"/>
    <property type="molecule type" value="Genomic_DNA"/>
</dbReference>
<sequence>MARKTKDPSHRRGRRADSDSTGTGPGIGGGSARPAKQKAYGTHGIRVPQDPVGARPRPRLGRPAQREKRAALASDPLPHRGAKEN</sequence>
<proteinExistence type="predicted"/>